<accession>A0A2N5XX38</accession>
<comment type="caution">
    <text evidence="1">The sequence shown here is derived from an EMBL/GenBank/DDBJ whole genome shotgun (WGS) entry which is preliminary data.</text>
</comment>
<evidence type="ECO:0000313" key="2">
    <source>
        <dbReference type="Proteomes" id="UP000234881"/>
    </source>
</evidence>
<dbReference type="EMBL" id="PKUQ01000001">
    <property type="protein sequence ID" value="PLW79062.1"/>
    <property type="molecule type" value="Genomic_DNA"/>
</dbReference>
<dbReference type="AlphaFoldDB" id="A0A2N5XX38"/>
<dbReference type="RefSeq" id="WP_101532144.1">
    <property type="nucleotide sequence ID" value="NZ_PKUQ01000001.1"/>
</dbReference>
<keyword evidence="2" id="KW-1185">Reference proteome</keyword>
<reference evidence="1 2" key="1">
    <citation type="submission" date="2018-01" db="EMBL/GenBank/DDBJ databases">
        <title>The draft genome sequence of Cohaesibacter sp. H1304.</title>
        <authorList>
            <person name="Wang N.-N."/>
            <person name="Du Z.-J."/>
        </authorList>
    </citation>
    <scope>NUCLEOTIDE SEQUENCE [LARGE SCALE GENOMIC DNA]</scope>
    <source>
        <strain evidence="1 2">H1304</strain>
    </source>
</reference>
<organism evidence="1 2">
    <name type="scientific">Cohaesibacter celericrescens</name>
    <dbReference type="NCBI Taxonomy" id="2067669"/>
    <lineage>
        <taxon>Bacteria</taxon>
        <taxon>Pseudomonadati</taxon>
        <taxon>Pseudomonadota</taxon>
        <taxon>Alphaproteobacteria</taxon>
        <taxon>Hyphomicrobiales</taxon>
        <taxon>Cohaesibacteraceae</taxon>
    </lineage>
</organism>
<evidence type="ECO:0000313" key="1">
    <source>
        <dbReference type="EMBL" id="PLW79062.1"/>
    </source>
</evidence>
<name>A0A2N5XX38_9HYPH</name>
<dbReference type="Proteomes" id="UP000234881">
    <property type="component" value="Unassembled WGS sequence"/>
</dbReference>
<gene>
    <name evidence="1" type="ORF">C0081_02190</name>
</gene>
<proteinExistence type="predicted"/>
<sequence length="432" mass="45284">MRFGLFGLGAPLAGGGFIYDPRLHGPVDESAVLWADFKHNAVLANGSPLQVSKAFDLDRATIGWGIDASGVVHQYGADEPRVGSAGLYTGPSIEQYFPSPDCTGAVVGVVGSGGALPDDWSVVSTDSIEVLSIGSTNGMPWIEVLWTLDNSVGGAPAYPRLKPDVATLPSATTGDVFTASVWAEISSTTHDISVIAEEKDGSYGYLASSAAVLTNGRNEITRATTDLSLSYVIGQIGPTVPDGEVFSATLKIGIPNLTETRYLAPPILDASVTAADKTNFDLSGADLTDGFYGVWRGEIAGWNDNWDRILEVGSIGGQDYVMLRANGSASQLRLSFYDGSEVEKEPAPASGGILWSGYHEIIFGVGPNFTQLIIDGVATSVADLASYSPVDLTTLFLGTSQSEGSFGTICTHDLIFVPDQPTTEILTGLVTA</sequence>
<protein>
    <submittedName>
        <fullName evidence="1">Uncharacterized protein</fullName>
    </submittedName>
</protein>